<evidence type="ECO:0000256" key="3">
    <source>
        <dbReference type="ARBA" id="ARBA00015369"/>
    </source>
</evidence>
<keyword evidence="6" id="KW-0677">Repeat</keyword>
<dbReference type="CDD" id="cd15482">
    <property type="entry name" value="Sialidase_non-viral"/>
    <property type="match status" value="1"/>
</dbReference>
<comment type="subcellular location">
    <subcellularLocation>
        <location evidence="1">Golgi apparatus</location>
        <location evidence="1">trans-Golgi network membrane</location>
        <topology evidence="1">Multi-pass membrane protein</topology>
    </subcellularLocation>
    <subcellularLocation>
        <location evidence="2">Prevacuolar compartment membrane</location>
        <topology evidence="2">Multi-pass membrane protein</topology>
    </subcellularLocation>
</comment>
<keyword evidence="18" id="KW-0732">Signal</keyword>
<dbReference type="EMBL" id="JBFCZG010000010">
    <property type="protein sequence ID" value="KAL3417687.1"/>
    <property type="molecule type" value="Genomic_DNA"/>
</dbReference>
<feature type="transmembrane region" description="Helical" evidence="17">
    <location>
        <begin position="1366"/>
        <end position="1388"/>
    </location>
</feature>
<evidence type="ECO:0000256" key="15">
    <source>
        <dbReference type="ARBA" id="ARBA00031902"/>
    </source>
</evidence>
<evidence type="ECO:0000256" key="6">
    <source>
        <dbReference type="ARBA" id="ARBA00022737"/>
    </source>
</evidence>
<evidence type="ECO:0000256" key="5">
    <source>
        <dbReference type="ARBA" id="ARBA00022692"/>
    </source>
</evidence>
<feature type="domain" description="VPS10" evidence="19">
    <location>
        <begin position="715"/>
        <end position="1353"/>
    </location>
</feature>
<dbReference type="Gene3D" id="3.30.60.270">
    <property type="match status" value="2"/>
</dbReference>
<reference evidence="20 21" key="1">
    <citation type="submission" date="2024-06" db="EMBL/GenBank/DDBJ databases">
        <title>Complete genome of Phlyctema vagabunda strain 19-DSS-EL-015.</title>
        <authorList>
            <person name="Fiorenzani C."/>
        </authorList>
    </citation>
    <scope>NUCLEOTIDE SEQUENCE [LARGE SCALE GENOMIC DNA]</scope>
    <source>
        <strain evidence="20 21">19-DSS-EL-015</strain>
    </source>
</reference>
<evidence type="ECO:0000256" key="2">
    <source>
        <dbReference type="ARBA" id="ARBA00004488"/>
    </source>
</evidence>
<evidence type="ECO:0000256" key="9">
    <source>
        <dbReference type="ARBA" id="ARBA00023136"/>
    </source>
</evidence>
<keyword evidence="4" id="KW-0813">Transport</keyword>
<dbReference type="Gene3D" id="2.10.70.80">
    <property type="match status" value="2"/>
</dbReference>
<dbReference type="SMART" id="SM00602">
    <property type="entry name" value="VPS10"/>
    <property type="match status" value="2"/>
</dbReference>
<feature type="domain" description="VPS10" evidence="19">
    <location>
        <begin position="52"/>
        <end position="677"/>
    </location>
</feature>
<dbReference type="SUPFAM" id="SSF110296">
    <property type="entry name" value="Oligoxyloglucan reducing end-specific cellobiohydrolase"/>
    <property type="match status" value="2"/>
</dbReference>
<name>A0ABR4P319_9HELO</name>
<comment type="caution">
    <text evidence="20">The sequence shown here is derived from an EMBL/GenBank/DDBJ whole genome shotgun (WGS) entry which is preliminary data.</text>
</comment>
<evidence type="ECO:0000256" key="7">
    <source>
        <dbReference type="ARBA" id="ARBA00022927"/>
    </source>
</evidence>
<dbReference type="Pfam" id="PF15902">
    <property type="entry name" value="Sortilin-Vps10"/>
    <property type="match status" value="2"/>
</dbReference>
<accession>A0ABR4P319</accession>
<evidence type="ECO:0000256" key="1">
    <source>
        <dbReference type="ARBA" id="ARBA00004166"/>
    </source>
</evidence>
<protein>
    <recommendedName>
        <fullName evidence="3">Vacuolar protein sorting/targeting protein 10</fullName>
    </recommendedName>
    <alternativeName>
        <fullName evidence="14">Carboxypeptidase Y receptor</fullName>
    </alternativeName>
    <alternativeName>
        <fullName evidence="13 15">Sortilin VPS10</fullName>
    </alternativeName>
</protein>
<organism evidence="20 21">
    <name type="scientific">Phlyctema vagabunda</name>
    <dbReference type="NCBI Taxonomy" id="108571"/>
    <lineage>
        <taxon>Eukaryota</taxon>
        <taxon>Fungi</taxon>
        <taxon>Dikarya</taxon>
        <taxon>Ascomycota</taxon>
        <taxon>Pezizomycotina</taxon>
        <taxon>Leotiomycetes</taxon>
        <taxon>Helotiales</taxon>
        <taxon>Dermateaceae</taxon>
        <taxon>Phlyctema</taxon>
    </lineage>
</organism>
<dbReference type="InterPro" id="IPR031777">
    <property type="entry name" value="Sortilin_C"/>
</dbReference>
<proteinExistence type="predicted"/>
<dbReference type="InterPro" id="IPR006581">
    <property type="entry name" value="VPS10"/>
</dbReference>
<evidence type="ECO:0000313" key="21">
    <source>
        <dbReference type="Proteomes" id="UP001629113"/>
    </source>
</evidence>
<evidence type="ECO:0000256" key="14">
    <source>
        <dbReference type="ARBA" id="ARBA00031354"/>
    </source>
</evidence>
<dbReference type="InterPro" id="IPR015943">
    <property type="entry name" value="WD40/YVTN_repeat-like_dom_sf"/>
</dbReference>
<evidence type="ECO:0000313" key="20">
    <source>
        <dbReference type="EMBL" id="KAL3417687.1"/>
    </source>
</evidence>
<feature type="chain" id="PRO_5045439447" description="Vacuolar protein sorting/targeting protein 10" evidence="18">
    <location>
        <begin position="27"/>
        <end position="1483"/>
    </location>
</feature>
<keyword evidence="17" id="KW-1133">Transmembrane helix</keyword>
<keyword evidence="10" id="KW-0675">Receptor</keyword>
<dbReference type="PANTHER" id="PTHR12106:SF27">
    <property type="entry name" value="SORTILIN-RELATED RECEPTOR"/>
    <property type="match status" value="1"/>
</dbReference>
<evidence type="ECO:0000256" key="8">
    <source>
        <dbReference type="ARBA" id="ARBA00023034"/>
    </source>
</evidence>
<keyword evidence="7" id="KW-0653">Protein transport</keyword>
<dbReference type="Pfam" id="PF15901">
    <property type="entry name" value="Sortilin_C"/>
    <property type="match status" value="2"/>
</dbReference>
<comment type="function">
    <text evidence="12">Functions as a sorting receptor in the Golgi compartment required for the intracellular sorting and delivery of soluble vacuolar proteins, like carboxypeptidase Y (CPY) and proteinase A. Executes multiple rounds of sorting by cycling between the late Golgi and a prevacuolar endosome-like compartment.</text>
</comment>
<dbReference type="Gene3D" id="2.130.10.10">
    <property type="entry name" value="YVTN repeat-like/Quinoprotein amine dehydrogenase"/>
    <property type="match status" value="2"/>
</dbReference>
<keyword evidence="8" id="KW-0333">Golgi apparatus</keyword>
<gene>
    <name evidence="20" type="ORF">PVAG01_10697</name>
</gene>
<evidence type="ECO:0000256" key="16">
    <source>
        <dbReference type="SAM" id="MobiDB-lite"/>
    </source>
</evidence>
<evidence type="ECO:0000256" key="4">
    <source>
        <dbReference type="ARBA" id="ARBA00022448"/>
    </source>
</evidence>
<feature type="region of interest" description="Disordered" evidence="16">
    <location>
        <begin position="661"/>
        <end position="686"/>
    </location>
</feature>
<evidence type="ECO:0000256" key="10">
    <source>
        <dbReference type="ARBA" id="ARBA00023170"/>
    </source>
</evidence>
<keyword evidence="11" id="KW-0325">Glycoprotein</keyword>
<evidence type="ECO:0000256" key="13">
    <source>
        <dbReference type="ARBA" id="ARBA00031250"/>
    </source>
</evidence>
<feature type="transmembrane region" description="Helical" evidence="17">
    <location>
        <begin position="1409"/>
        <end position="1431"/>
    </location>
</feature>
<evidence type="ECO:0000259" key="19">
    <source>
        <dbReference type="SMART" id="SM00602"/>
    </source>
</evidence>
<feature type="signal peptide" evidence="18">
    <location>
        <begin position="1"/>
        <end position="26"/>
    </location>
</feature>
<feature type="compositionally biased region" description="Basic and acidic residues" evidence="16">
    <location>
        <begin position="661"/>
        <end position="674"/>
    </location>
</feature>
<evidence type="ECO:0000256" key="12">
    <source>
        <dbReference type="ARBA" id="ARBA00025569"/>
    </source>
</evidence>
<dbReference type="InterPro" id="IPR031778">
    <property type="entry name" value="Sortilin_N"/>
</dbReference>
<evidence type="ECO:0000256" key="17">
    <source>
        <dbReference type="SAM" id="Phobius"/>
    </source>
</evidence>
<keyword evidence="9 17" id="KW-0472">Membrane</keyword>
<dbReference type="Proteomes" id="UP001629113">
    <property type="component" value="Unassembled WGS sequence"/>
</dbReference>
<keyword evidence="5 17" id="KW-0812">Transmembrane</keyword>
<sequence length="1483" mass="166307">MRLGSFEAASWRGLLLTTLLCSGAFAKKDAPSVKSTKIPRPAFNLQYFDDSDVVMYQDEIERTVYWSEDAGEEWQKVGKIPEGSVMELLMHPYDNKRAYVLTSGGKQWRTKDRGKSWDEFLTDLLPSHFRPPLSFHATDPDRIIFNGMNCIGPLCGDELALYTTDGFSSDVKLLRTDTAGCHWVKSSDLFTTGEEDLDKNRVVCIARGSGMKHYRLLFSDDFFALHGDDIQEFEPELEPGRTVGGIVNMAVVHKFLVTAAAAEGTDELALYVTDDTISWHRAEFPHDHKLHEGAYTILEGTNYSIQIDVMSTDMNKPMGVFLSSNSNGTYFTRNMEHTNRGKYGYVDFEKMSGVQGIVLLNTVENWEEVEKGNGDQPRHVISQISFDDGRTWQKLKAGSKDLHLHSVTELSNTGRVFSSLAPGLVMGVGNTGDMLESYDDGDLYVSDDAGLSWRKALDGPHKYEFGDQGSILVAVHEGITDKIKYSLNHGKDWDEVELDHKMRPMLLTTTQDSTSLKFLMSAVDDRKDKEQSYIVAIDFDDMHEDKCTKDDMELWHARVDADGKPTCLMGHTQSYSRRKADAECFIKNEFKDPEVISTPCDCTDADFECDYNFVRSDDRKECKQSGPLVLPQGACKAFGPGDTFKGSSGWRLIPGNDCKRVEGKQKDDPVDRPCAESAKAPATGKISNAPTKFGGHEFVNKAYLERTGISTGDDETVVMRTDSGEIFLSHDHGKEWTEILKDKKVVQIYPHPYFNDVVYFLTEGKTVYYSIDRGNNIRSFEAPYPPDRRLPVMSFHQKHKDWIIWTGAKDCESEERCHAIASVTRDRGDRWDVLQRYVRRCEFIKEVSEQLYKDGDTDAEHRDNLIYCEVREQESNDETDNPLLLVSSSDFFENKHVHFKNIIDFATMSEFIVVATKDEEHQTLKVDASVDGSTFADALFPHGFNVPHQQAYTVLDSSTHSVFLHVTVENAQGFEYGTIIKSNSNGTSYVLSLNAVNRDRKGYVDFEKMFGLEGVAMVNVAANFGTKNKAEGKKLKTMITHNDGAEWDYLPPPPKNLDGKSYCSGSLDKCSLNIHGYTERSDKSHTFSSASAIGLMVGVGNVGQYLGSYGEADTFMTADAGITWKPVKKGTYMWEFGDQGSIIVLVKEKTETKVVYYSLNEGSTWIEYQFSDSEIHVDDLTTLPSDNSRNFLLWGHSGDKLVTINLDFSGLTDSQCKLDEKNVEGGDYFLWQPKHPKQDNDCLFGHISQYHRKRPDAECYNGRMIPHLHNIATNCTCTRQDFECDFNYERQNDGSCALVKGLKAADHSAICKADDSAVEYYDPTGYRRIPLTTCVGGKEMDVSVPHPCPGKEDEFKKSRGASAAGIFFAITIPIAIAAAAGYWVWTNWTRKFGQIRLGEQSSFDGEAPYIKYPVVVLSAIVAIAQALPLLATSLWRSASNALGRGASNRRFTTRDSFARGRGDYAVVDEDEGELLGEDSDEEV</sequence>
<evidence type="ECO:0000256" key="18">
    <source>
        <dbReference type="SAM" id="SignalP"/>
    </source>
</evidence>
<dbReference type="InterPro" id="IPR050310">
    <property type="entry name" value="VPS10-sortilin"/>
</dbReference>
<dbReference type="PANTHER" id="PTHR12106">
    <property type="entry name" value="SORTILIN RELATED"/>
    <property type="match status" value="1"/>
</dbReference>
<keyword evidence="21" id="KW-1185">Reference proteome</keyword>
<evidence type="ECO:0000256" key="11">
    <source>
        <dbReference type="ARBA" id="ARBA00023180"/>
    </source>
</evidence>